<evidence type="ECO:0000256" key="5">
    <source>
        <dbReference type="SAM" id="MobiDB-lite"/>
    </source>
</evidence>
<keyword evidence="4 6" id="KW-0472">Membrane</keyword>
<organism evidence="8 9">
    <name type="scientific">Rotaria socialis</name>
    <dbReference type="NCBI Taxonomy" id="392032"/>
    <lineage>
        <taxon>Eukaryota</taxon>
        <taxon>Metazoa</taxon>
        <taxon>Spiralia</taxon>
        <taxon>Gnathifera</taxon>
        <taxon>Rotifera</taxon>
        <taxon>Eurotatoria</taxon>
        <taxon>Bdelloidea</taxon>
        <taxon>Philodinida</taxon>
        <taxon>Philodinidae</taxon>
        <taxon>Rotaria</taxon>
    </lineage>
</organism>
<protein>
    <recommendedName>
        <fullName evidence="7">ABC transmembrane type-1 domain-containing protein</fullName>
    </recommendedName>
</protein>
<dbReference type="PANTHER" id="PTHR43394">
    <property type="entry name" value="ATP-DEPENDENT PERMEASE MDL1, MITOCHONDRIAL"/>
    <property type="match status" value="1"/>
</dbReference>
<evidence type="ECO:0000256" key="1">
    <source>
        <dbReference type="ARBA" id="ARBA00004141"/>
    </source>
</evidence>
<dbReference type="Pfam" id="PF00664">
    <property type="entry name" value="ABC_membrane"/>
    <property type="match status" value="1"/>
</dbReference>
<dbReference type="AlphaFoldDB" id="A0A821WG74"/>
<keyword evidence="2 6" id="KW-0812">Transmembrane</keyword>
<sequence>MEKIDDDQDDPIKMQKAKEEEEEAIGMSERSRLISDSQVIVDVQKHTAFAIAGSQLTQRIRSKAFGCFLRQEVAYFDRSENTSGAISVRLSFDAVAVQEMAGTRLGVIFESLALTFFGIAFGCFMNWQLTFIVLIPIIAMVLLTFGEVSLRVWQGKQNDPIMGQASTLAVKVIHNMRTIKQLSVEKEILRQYSDLIYEAVRLHRMTAIPVSIAGGLYWTIDVYTVAFVYWRALILVEEKQLTSHHIIIAYRIAGSVSSAQSFFNLFDRIPTIDNGSDEGQELDDFHGDIKFDDVKFIYPTRPPSVVLNKFQLNIMPSQRVALVGGSGCGKSTTIQLLQRFYDVKEGQI</sequence>
<dbReference type="Pfam" id="PF00005">
    <property type="entry name" value="ABC_tran"/>
    <property type="match status" value="1"/>
</dbReference>
<dbReference type="InterPro" id="IPR003439">
    <property type="entry name" value="ABC_transporter-like_ATP-bd"/>
</dbReference>
<dbReference type="InterPro" id="IPR039421">
    <property type="entry name" value="Type_1_exporter"/>
</dbReference>
<dbReference type="InterPro" id="IPR036640">
    <property type="entry name" value="ABC1_TM_sf"/>
</dbReference>
<dbReference type="InterPro" id="IPR027417">
    <property type="entry name" value="P-loop_NTPase"/>
</dbReference>
<feature type="compositionally biased region" description="Basic and acidic residues" evidence="5">
    <location>
        <begin position="10"/>
        <end position="19"/>
    </location>
</feature>
<evidence type="ECO:0000256" key="3">
    <source>
        <dbReference type="ARBA" id="ARBA00022989"/>
    </source>
</evidence>
<dbReference type="InterPro" id="IPR011527">
    <property type="entry name" value="ABC1_TM_dom"/>
</dbReference>
<evidence type="ECO:0000256" key="6">
    <source>
        <dbReference type="SAM" id="Phobius"/>
    </source>
</evidence>
<keyword evidence="3 6" id="KW-1133">Transmembrane helix</keyword>
<evidence type="ECO:0000256" key="4">
    <source>
        <dbReference type="ARBA" id="ARBA00023136"/>
    </source>
</evidence>
<evidence type="ECO:0000259" key="7">
    <source>
        <dbReference type="PROSITE" id="PS50929"/>
    </source>
</evidence>
<comment type="caution">
    <text evidence="8">The sequence shown here is derived from an EMBL/GenBank/DDBJ whole genome shotgun (WGS) entry which is preliminary data.</text>
</comment>
<dbReference type="SUPFAM" id="SSF90123">
    <property type="entry name" value="ABC transporter transmembrane region"/>
    <property type="match status" value="1"/>
</dbReference>
<comment type="subcellular location">
    <subcellularLocation>
        <location evidence="1">Membrane</location>
        <topology evidence="1">Multi-pass membrane protein</topology>
    </subcellularLocation>
</comment>
<dbReference type="Gene3D" id="3.40.50.300">
    <property type="entry name" value="P-loop containing nucleotide triphosphate hydrolases"/>
    <property type="match status" value="1"/>
</dbReference>
<dbReference type="PROSITE" id="PS50929">
    <property type="entry name" value="ABC_TM1F"/>
    <property type="match status" value="1"/>
</dbReference>
<feature type="transmembrane region" description="Helical" evidence="6">
    <location>
        <begin position="133"/>
        <end position="153"/>
    </location>
</feature>
<evidence type="ECO:0000313" key="9">
    <source>
        <dbReference type="Proteomes" id="UP000663838"/>
    </source>
</evidence>
<feature type="domain" description="ABC transmembrane type-1" evidence="7">
    <location>
        <begin position="38"/>
        <end position="242"/>
    </location>
</feature>
<dbReference type="GO" id="GO:0016887">
    <property type="term" value="F:ATP hydrolysis activity"/>
    <property type="evidence" value="ECO:0007669"/>
    <property type="project" value="InterPro"/>
</dbReference>
<dbReference type="GO" id="GO:0005524">
    <property type="term" value="F:ATP binding"/>
    <property type="evidence" value="ECO:0007669"/>
    <property type="project" value="InterPro"/>
</dbReference>
<feature type="non-terminal residue" evidence="8">
    <location>
        <position position="1"/>
    </location>
</feature>
<dbReference type="EMBL" id="CAJOBS010008026">
    <property type="protein sequence ID" value="CAF4926454.1"/>
    <property type="molecule type" value="Genomic_DNA"/>
</dbReference>
<evidence type="ECO:0000313" key="8">
    <source>
        <dbReference type="EMBL" id="CAF4926454.1"/>
    </source>
</evidence>
<dbReference type="Proteomes" id="UP000663838">
    <property type="component" value="Unassembled WGS sequence"/>
</dbReference>
<dbReference type="GO" id="GO:0015421">
    <property type="term" value="F:ABC-type oligopeptide transporter activity"/>
    <property type="evidence" value="ECO:0007669"/>
    <property type="project" value="TreeGrafter"/>
</dbReference>
<reference evidence="8" key="1">
    <citation type="submission" date="2021-02" db="EMBL/GenBank/DDBJ databases">
        <authorList>
            <person name="Nowell W R."/>
        </authorList>
    </citation>
    <scope>NUCLEOTIDE SEQUENCE</scope>
</reference>
<name>A0A821WG74_9BILA</name>
<gene>
    <name evidence="8" type="ORF">TOA249_LOCUS32470</name>
</gene>
<dbReference type="GO" id="GO:0016020">
    <property type="term" value="C:membrane"/>
    <property type="evidence" value="ECO:0007669"/>
    <property type="project" value="UniProtKB-SubCell"/>
</dbReference>
<dbReference type="SUPFAM" id="SSF52540">
    <property type="entry name" value="P-loop containing nucleoside triphosphate hydrolases"/>
    <property type="match status" value="1"/>
</dbReference>
<proteinExistence type="predicted"/>
<evidence type="ECO:0000256" key="2">
    <source>
        <dbReference type="ARBA" id="ARBA00022692"/>
    </source>
</evidence>
<feature type="region of interest" description="Disordered" evidence="5">
    <location>
        <begin position="1"/>
        <end position="27"/>
    </location>
</feature>
<feature type="transmembrane region" description="Helical" evidence="6">
    <location>
        <begin position="107"/>
        <end position="127"/>
    </location>
</feature>
<accession>A0A821WG74</accession>
<dbReference type="Gene3D" id="1.20.1560.10">
    <property type="entry name" value="ABC transporter type 1, transmembrane domain"/>
    <property type="match status" value="2"/>
</dbReference>
<dbReference type="PANTHER" id="PTHR43394:SF1">
    <property type="entry name" value="ATP-BINDING CASSETTE SUB-FAMILY B MEMBER 10, MITOCHONDRIAL"/>
    <property type="match status" value="1"/>
</dbReference>